<reference evidence="3" key="1">
    <citation type="journal article" date="2019" name="Nat. Commun.">
        <title>The genome of broomcorn millet.</title>
        <authorList>
            <person name="Zou C."/>
            <person name="Miki D."/>
            <person name="Li D."/>
            <person name="Tang Q."/>
            <person name="Xiao L."/>
            <person name="Rajput S."/>
            <person name="Deng P."/>
            <person name="Jia W."/>
            <person name="Huang R."/>
            <person name="Zhang M."/>
            <person name="Sun Y."/>
            <person name="Hu J."/>
            <person name="Fu X."/>
            <person name="Schnable P.S."/>
            <person name="Li F."/>
            <person name="Zhang H."/>
            <person name="Feng B."/>
            <person name="Zhu X."/>
            <person name="Liu R."/>
            <person name="Schnable J.C."/>
            <person name="Zhu J.-K."/>
            <person name="Zhang H."/>
        </authorList>
    </citation>
    <scope>NUCLEOTIDE SEQUENCE [LARGE SCALE GENOMIC DNA]</scope>
</reference>
<dbReference type="Proteomes" id="UP000275267">
    <property type="component" value="Unassembled WGS sequence"/>
</dbReference>
<evidence type="ECO:0000313" key="2">
    <source>
        <dbReference type="EMBL" id="RLN30248.1"/>
    </source>
</evidence>
<accession>A0A3L6T3Q5</accession>
<gene>
    <name evidence="2" type="ORF">C2845_PM05G01120</name>
</gene>
<comment type="caution">
    <text evidence="2">The sequence shown here is derived from an EMBL/GenBank/DDBJ whole genome shotgun (WGS) entry which is preliminary data.</text>
</comment>
<evidence type="ECO:0000256" key="1">
    <source>
        <dbReference type="SAM" id="MobiDB-lite"/>
    </source>
</evidence>
<sequence>MEPASRSSTARAHAPKRVAPSRRALYGPLRVADGAADPLRGPELASAARAPWGNEGAVVQARKGSSSAGEAKGKAAAQQQKGVSRAAAAPEKKDTACGAAVSGGGFGAAASPTSFTDGSNFFSSAGTFFSNAGHSPMSQPWMLPQSLDLATCGDEVARTEKRILWTQEEDVRLMWIDEAHHFYVEDNKLLKLGHFVLMDVWYVVRNEPKWITYNNGLKEARKRKTSDNGNAGEDPEHIDLDEPEECPRPMGGKKLKGSHMISRLS</sequence>
<dbReference type="AlphaFoldDB" id="A0A3L6T3Q5"/>
<proteinExistence type="predicted"/>
<feature type="compositionally biased region" description="Polar residues" evidence="1">
    <location>
        <begin position="1"/>
        <end position="10"/>
    </location>
</feature>
<feature type="compositionally biased region" description="Low complexity" evidence="1">
    <location>
        <begin position="63"/>
        <end position="82"/>
    </location>
</feature>
<dbReference type="PANTHER" id="PTHR45224">
    <property type="entry name" value="OS01G0527900 PROTEIN-RELATED"/>
    <property type="match status" value="1"/>
</dbReference>
<name>A0A3L6T3Q5_PANMI</name>
<dbReference type="PANTHER" id="PTHR45224:SF3">
    <property type="entry name" value="OS11G0506300 PROTEIN"/>
    <property type="match status" value="1"/>
</dbReference>
<keyword evidence="3" id="KW-1185">Reference proteome</keyword>
<evidence type="ECO:0008006" key="4">
    <source>
        <dbReference type="Google" id="ProtNLM"/>
    </source>
</evidence>
<feature type="region of interest" description="Disordered" evidence="1">
    <location>
        <begin position="221"/>
        <end position="265"/>
    </location>
</feature>
<evidence type="ECO:0000313" key="3">
    <source>
        <dbReference type="Proteomes" id="UP000275267"/>
    </source>
</evidence>
<organism evidence="2 3">
    <name type="scientific">Panicum miliaceum</name>
    <name type="common">Proso millet</name>
    <name type="synonym">Broomcorn millet</name>
    <dbReference type="NCBI Taxonomy" id="4540"/>
    <lineage>
        <taxon>Eukaryota</taxon>
        <taxon>Viridiplantae</taxon>
        <taxon>Streptophyta</taxon>
        <taxon>Embryophyta</taxon>
        <taxon>Tracheophyta</taxon>
        <taxon>Spermatophyta</taxon>
        <taxon>Magnoliopsida</taxon>
        <taxon>Liliopsida</taxon>
        <taxon>Poales</taxon>
        <taxon>Poaceae</taxon>
        <taxon>PACMAD clade</taxon>
        <taxon>Panicoideae</taxon>
        <taxon>Panicodae</taxon>
        <taxon>Paniceae</taxon>
        <taxon>Panicinae</taxon>
        <taxon>Panicum</taxon>
        <taxon>Panicum sect. Panicum</taxon>
    </lineage>
</organism>
<protein>
    <recommendedName>
        <fullName evidence="4">No apical meristem-associated C-terminal domain-containing protein</fullName>
    </recommendedName>
</protein>
<dbReference type="OrthoDB" id="2507178at2759"/>
<feature type="region of interest" description="Disordered" evidence="1">
    <location>
        <begin position="1"/>
        <end position="93"/>
    </location>
</feature>
<dbReference type="EMBL" id="PQIB02000003">
    <property type="protein sequence ID" value="RLN30248.1"/>
    <property type="molecule type" value="Genomic_DNA"/>
</dbReference>